<dbReference type="Proteomes" id="UP000676336">
    <property type="component" value="Unassembled WGS sequence"/>
</dbReference>
<dbReference type="Proteomes" id="UP000681967">
    <property type="component" value="Unassembled WGS sequence"/>
</dbReference>
<dbReference type="EMBL" id="CAJOBG010098955">
    <property type="protein sequence ID" value="CAF4694878.1"/>
    <property type="molecule type" value="Genomic_DNA"/>
</dbReference>
<proteinExistence type="predicted"/>
<protein>
    <submittedName>
        <fullName evidence="4">Uncharacterized protein</fullName>
    </submittedName>
</protein>
<dbReference type="AlphaFoldDB" id="A0A821NGK1"/>
<keyword evidence="5" id="KW-1185">Reference proteome</keyword>
<dbReference type="EMBL" id="CAJOBI010093752">
    <property type="protein sequence ID" value="CAF4554571.1"/>
    <property type="molecule type" value="Genomic_DNA"/>
</dbReference>
<organism evidence="4 5">
    <name type="scientific">Rotaria magnacalcarata</name>
    <dbReference type="NCBI Taxonomy" id="392030"/>
    <lineage>
        <taxon>Eukaryota</taxon>
        <taxon>Metazoa</taxon>
        <taxon>Spiralia</taxon>
        <taxon>Gnathifera</taxon>
        <taxon>Rotifera</taxon>
        <taxon>Eurotatoria</taxon>
        <taxon>Bdelloidea</taxon>
        <taxon>Philodinida</taxon>
        <taxon>Philodinidae</taxon>
        <taxon>Rotaria</taxon>
    </lineage>
</organism>
<dbReference type="EMBL" id="CAJOBH010118545">
    <property type="protein sequence ID" value="CAF4698955.1"/>
    <property type="molecule type" value="Genomic_DNA"/>
</dbReference>
<gene>
    <name evidence="3" type="ORF">BYL167_LOCUS44016</name>
    <name evidence="2" type="ORF">OVN521_LOCUS48193</name>
    <name evidence="4" type="ORF">OVN521_LOCUS51353</name>
    <name evidence="1" type="ORF">SMN809_LOCUS37176</name>
</gene>
<dbReference type="Proteomes" id="UP000663866">
    <property type="component" value="Unassembled WGS sequence"/>
</dbReference>
<evidence type="ECO:0000313" key="5">
    <source>
        <dbReference type="Proteomes" id="UP000663866"/>
    </source>
</evidence>
<evidence type="ECO:0000313" key="2">
    <source>
        <dbReference type="EMBL" id="CAF4694878.1"/>
    </source>
</evidence>
<comment type="caution">
    <text evidence="4">The sequence shown here is derived from an EMBL/GenBank/DDBJ whole genome shotgun (WGS) entry which is preliminary data.</text>
</comment>
<reference evidence="4" key="1">
    <citation type="submission" date="2021-02" db="EMBL/GenBank/DDBJ databases">
        <authorList>
            <person name="Nowell W R."/>
        </authorList>
    </citation>
    <scope>NUCLEOTIDE SEQUENCE</scope>
</reference>
<evidence type="ECO:0000313" key="4">
    <source>
        <dbReference type="EMBL" id="CAF4785823.1"/>
    </source>
</evidence>
<feature type="non-terminal residue" evidence="4">
    <location>
        <position position="29"/>
    </location>
</feature>
<name>A0A821NGK1_9BILA</name>
<evidence type="ECO:0000313" key="1">
    <source>
        <dbReference type="EMBL" id="CAF4554571.1"/>
    </source>
</evidence>
<sequence length="29" mass="3208">MARDVITQSTTNALVYSITITWIPPASAW</sequence>
<dbReference type="EMBL" id="CAJOBG010122955">
    <property type="protein sequence ID" value="CAF4785823.1"/>
    <property type="molecule type" value="Genomic_DNA"/>
</dbReference>
<accession>A0A821NGK1</accession>
<evidence type="ECO:0000313" key="3">
    <source>
        <dbReference type="EMBL" id="CAF4698955.1"/>
    </source>
</evidence>